<dbReference type="PANTHER" id="PTHR12835:SF5">
    <property type="entry name" value="BIOTIN--PROTEIN LIGASE"/>
    <property type="match status" value="1"/>
</dbReference>
<name>A0ABT8T723_9BACT</name>
<dbReference type="Pfam" id="PF03099">
    <property type="entry name" value="BPL_LplA_LipB"/>
    <property type="match status" value="1"/>
</dbReference>
<reference evidence="3 4" key="1">
    <citation type="submission" date="2023-06" db="EMBL/GenBank/DDBJ databases">
        <title>Campylobacter magnum sp. nov., isolated from cecal contents of domestic pigs (Sus scrofa domesticus).</title>
        <authorList>
            <person name="Papic B."/>
            <person name="Gruntar I."/>
        </authorList>
    </citation>
    <scope>NUCLEOTIDE SEQUENCE [LARGE SCALE GENOMIC DNA]</scope>
    <source>
        <strain evidence="4">34484-21</strain>
    </source>
</reference>
<dbReference type="NCBIfam" id="NF006294">
    <property type="entry name" value="PRK08477.1"/>
    <property type="match status" value="1"/>
</dbReference>
<dbReference type="SUPFAM" id="SSF55681">
    <property type="entry name" value="Class II aaRS and biotin synthetases"/>
    <property type="match status" value="1"/>
</dbReference>
<keyword evidence="1 3" id="KW-0436">Ligase</keyword>
<feature type="domain" description="BPL/LPL catalytic" evidence="2">
    <location>
        <begin position="9"/>
        <end position="126"/>
    </location>
</feature>
<keyword evidence="4" id="KW-1185">Reference proteome</keyword>
<dbReference type="GO" id="GO:0004077">
    <property type="term" value="F:biotin--[biotin carboxyl-carrier protein] ligase activity"/>
    <property type="evidence" value="ECO:0007669"/>
    <property type="project" value="UniProtKB-EC"/>
</dbReference>
<dbReference type="RefSeq" id="WP_273932817.1">
    <property type="nucleotide sequence ID" value="NZ_JAQSLK010000005.1"/>
</dbReference>
<dbReference type="InterPro" id="IPR004143">
    <property type="entry name" value="BPL_LPL_catalytic"/>
</dbReference>
<dbReference type="PANTHER" id="PTHR12835">
    <property type="entry name" value="BIOTIN PROTEIN LIGASE"/>
    <property type="match status" value="1"/>
</dbReference>
<organism evidence="3 4">
    <name type="scientific">Campylobacter magnus</name>
    <dbReference type="NCBI Taxonomy" id="3026462"/>
    <lineage>
        <taxon>Bacteria</taxon>
        <taxon>Pseudomonadati</taxon>
        <taxon>Campylobacterota</taxon>
        <taxon>Epsilonproteobacteria</taxon>
        <taxon>Campylobacterales</taxon>
        <taxon>Campylobacteraceae</taxon>
        <taxon>Campylobacter</taxon>
    </lineage>
</organism>
<dbReference type="NCBIfam" id="TIGR00121">
    <property type="entry name" value="birA_ligase"/>
    <property type="match status" value="1"/>
</dbReference>
<proteinExistence type="predicted"/>
<protein>
    <submittedName>
        <fullName evidence="3">Biotin--[acetyl-CoA-carboxylase] ligase</fullName>
        <ecNumber evidence="3">6.3.4.15</ecNumber>
    </submittedName>
</protein>
<dbReference type="EMBL" id="JAULJQ010000005">
    <property type="protein sequence ID" value="MDO2409507.1"/>
    <property type="molecule type" value="Genomic_DNA"/>
</dbReference>
<gene>
    <name evidence="3" type="ORF">Q2362_05260</name>
</gene>
<sequence>MEIIYLANCDSTQTRLIEALKNGELEAPVILTAASQSAGYGSRANLWESEEGNLYFSFALKQDMLPDDLPLSAISIYFAYLMTQVLRSLGSKAWLKWPNDFYLEQKIGGILSTKFRDFVVCGIGINIAKAPIYAQTLDIDIEPMTLLSHFEKSLKNLPKWKEILSKFLLEFEKSKKFSVHIDGKATPLRDASLADDGAIIINNKKVYLAR</sequence>
<dbReference type="InterPro" id="IPR045864">
    <property type="entry name" value="aa-tRNA-synth_II/BPL/LPL"/>
</dbReference>
<evidence type="ECO:0000313" key="3">
    <source>
        <dbReference type="EMBL" id="MDO2409507.1"/>
    </source>
</evidence>
<comment type="caution">
    <text evidence="3">The sequence shown here is derived from an EMBL/GenBank/DDBJ whole genome shotgun (WGS) entry which is preliminary data.</text>
</comment>
<accession>A0ABT8T723</accession>
<dbReference type="InterPro" id="IPR004408">
    <property type="entry name" value="Biotin_CoA_COase_ligase"/>
</dbReference>
<evidence type="ECO:0000256" key="1">
    <source>
        <dbReference type="ARBA" id="ARBA00022598"/>
    </source>
</evidence>
<dbReference type="Gene3D" id="3.30.930.10">
    <property type="entry name" value="Bira Bifunctional Protein, Domain 2"/>
    <property type="match status" value="1"/>
</dbReference>
<evidence type="ECO:0000313" key="4">
    <source>
        <dbReference type="Proteomes" id="UP001171111"/>
    </source>
</evidence>
<dbReference type="Proteomes" id="UP001171111">
    <property type="component" value="Unassembled WGS sequence"/>
</dbReference>
<dbReference type="EC" id="6.3.4.15" evidence="3"/>
<evidence type="ECO:0000259" key="2">
    <source>
        <dbReference type="Pfam" id="PF03099"/>
    </source>
</evidence>